<feature type="signal peptide" evidence="2">
    <location>
        <begin position="1"/>
        <end position="26"/>
    </location>
</feature>
<dbReference type="OrthoDB" id="7633179at2759"/>
<reference evidence="3" key="1">
    <citation type="submission" date="2021-01" db="UniProtKB">
        <authorList>
            <consortium name="EnsemblMetazoa"/>
        </authorList>
    </citation>
    <scope>IDENTIFICATION</scope>
</reference>
<organism evidence="3 4">
    <name type="scientific">Nasonia vitripennis</name>
    <name type="common">Parasitic wasp</name>
    <dbReference type="NCBI Taxonomy" id="7425"/>
    <lineage>
        <taxon>Eukaryota</taxon>
        <taxon>Metazoa</taxon>
        <taxon>Ecdysozoa</taxon>
        <taxon>Arthropoda</taxon>
        <taxon>Hexapoda</taxon>
        <taxon>Insecta</taxon>
        <taxon>Pterygota</taxon>
        <taxon>Neoptera</taxon>
        <taxon>Endopterygota</taxon>
        <taxon>Hymenoptera</taxon>
        <taxon>Apocrita</taxon>
        <taxon>Proctotrupomorpha</taxon>
        <taxon>Chalcidoidea</taxon>
        <taxon>Pteromalidae</taxon>
        <taxon>Pteromalinae</taxon>
        <taxon>Nasonia</taxon>
    </lineage>
</organism>
<accession>A0A7M7QE93</accession>
<sequence>MSRSSAPVLPTARLLLSLLLIDASSAQTVLDIGCRAQSCATLDVTLLQEYVTGLRQLNDTDQRPRDELSADELGLLPFGALDSDWERLMLLQDSQPEGTVLRDNLLRLSRLVLAAYFHSQDLGVAGEKTDSSAVPEAEDQQASNATLGSAGQNSGSARIDASPSQSDSAAYNNGEEASASSEKFAGNDEEDPSATTSYYADSTSANFNQAFSTPASLDNEASGSKSNETSLAAAAADNEDESTRETWPESFSYSSSPALERVSSSPESNEAVHPRSEEDFLHSRYASKEARREDDELVARFFAEEHDDSNGSMEDLLALMELEEAELLANQSTSEPPPPLTSADDNDSFEFNATRSLESLLDAMEGLNESSSASSDDPELTSSQELLELIDGLSAEDNPTTPLLQMISGKLSAETASYSNEASTTDSGENGRTDRSEEYSDTTLPGLSPTTDKASSENHTRELEETPTTTVDALPADWASTLTIDATPGSYGANSEPRQPGKILAIFRHSQAAGASSSNSSSNKLTWPTEVASSEEESTSLNPTSSEKGMDRQPEIAGMNKRKRGGGGEPLL</sequence>
<feature type="compositionally biased region" description="Basic and acidic residues" evidence="1">
    <location>
        <begin position="454"/>
        <end position="464"/>
    </location>
</feature>
<feature type="compositionally biased region" description="Basic and acidic residues" evidence="1">
    <location>
        <begin position="270"/>
        <end position="294"/>
    </location>
</feature>
<dbReference type="RefSeq" id="XP_031785283.1">
    <property type="nucleotide sequence ID" value="XM_031929423.1"/>
</dbReference>
<dbReference type="GeneID" id="100120441"/>
<dbReference type="AlphaFoldDB" id="A0A7M7QE93"/>
<proteinExistence type="predicted"/>
<feature type="compositionally biased region" description="Polar residues" evidence="1">
    <location>
        <begin position="441"/>
        <end position="453"/>
    </location>
</feature>
<evidence type="ECO:0000256" key="2">
    <source>
        <dbReference type="SAM" id="SignalP"/>
    </source>
</evidence>
<evidence type="ECO:0000256" key="1">
    <source>
        <dbReference type="SAM" id="MobiDB-lite"/>
    </source>
</evidence>
<dbReference type="KEGG" id="nvi:100120441"/>
<protein>
    <submittedName>
        <fullName evidence="3">Uncharacterized protein</fullName>
    </submittedName>
</protein>
<keyword evidence="4" id="KW-1185">Reference proteome</keyword>
<feature type="region of interest" description="Disordered" evidence="1">
    <location>
        <begin position="214"/>
        <end position="294"/>
    </location>
</feature>
<evidence type="ECO:0000313" key="3">
    <source>
        <dbReference type="EnsemblMetazoa" id="XP_031785283"/>
    </source>
</evidence>
<feature type="compositionally biased region" description="Polar residues" evidence="1">
    <location>
        <begin position="414"/>
        <end position="428"/>
    </location>
</feature>
<feature type="chain" id="PRO_5029728470" evidence="2">
    <location>
        <begin position="27"/>
        <end position="572"/>
    </location>
</feature>
<feature type="region of interest" description="Disordered" evidence="1">
    <location>
        <begin position="508"/>
        <end position="572"/>
    </location>
</feature>
<feature type="region of interest" description="Disordered" evidence="1">
    <location>
        <begin position="324"/>
        <end position="477"/>
    </location>
</feature>
<feature type="compositionally biased region" description="Polar residues" evidence="1">
    <location>
        <begin position="368"/>
        <end position="385"/>
    </location>
</feature>
<dbReference type="Proteomes" id="UP000002358">
    <property type="component" value="Chromosome 4"/>
</dbReference>
<dbReference type="EnsemblMetazoa" id="XM_031929423">
    <property type="protein sequence ID" value="XP_031785283"/>
    <property type="gene ID" value="LOC100120441"/>
</dbReference>
<feature type="compositionally biased region" description="Basic and acidic residues" evidence="1">
    <location>
        <begin position="429"/>
        <end position="438"/>
    </location>
</feature>
<keyword evidence="2" id="KW-0732">Signal</keyword>
<feature type="compositionally biased region" description="Polar residues" evidence="1">
    <location>
        <begin position="140"/>
        <end position="171"/>
    </location>
</feature>
<feature type="compositionally biased region" description="Polar residues" evidence="1">
    <location>
        <begin position="214"/>
        <end position="230"/>
    </location>
</feature>
<evidence type="ECO:0000313" key="4">
    <source>
        <dbReference type="Proteomes" id="UP000002358"/>
    </source>
</evidence>
<name>A0A7M7QE93_NASVI</name>
<dbReference type="InParanoid" id="A0A7M7QE93"/>
<feature type="compositionally biased region" description="Polar residues" evidence="1">
    <location>
        <begin position="249"/>
        <end position="268"/>
    </location>
</feature>
<feature type="region of interest" description="Disordered" evidence="1">
    <location>
        <begin position="127"/>
        <end position="199"/>
    </location>
</feature>